<gene>
    <name evidence="3" type="ORF">AALT52_00075</name>
</gene>
<feature type="transmembrane region" description="Helical" evidence="1">
    <location>
        <begin position="195"/>
        <end position="213"/>
    </location>
</feature>
<reference evidence="3 4" key="1">
    <citation type="submission" date="2024-03" db="EMBL/GenBank/DDBJ databases">
        <title>Mouse gut bacterial collection (mGBC) of GemPharmatech.</title>
        <authorList>
            <person name="He Y."/>
            <person name="Dong L."/>
            <person name="Wu D."/>
            <person name="Gao X."/>
            <person name="Lin Z."/>
        </authorList>
    </citation>
    <scope>NUCLEOTIDE SEQUENCE [LARGE SCALE GENOMIC DNA]</scope>
    <source>
        <strain evidence="3 4">15-30</strain>
    </source>
</reference>
<accession>A0ABV4DPH6</accession>
<feature type="signal peptide" evidence="2">
    <location>
        <begin position="1"/>
        <end position="23"/>
    </location>
</feature>
<dbReference type="RefSeq" id="WP_369939562.1">
    <property type="nucleotide sequence ID" value="NZ_JBCLUF010000001.1"/>
</dbReference>
<evidence type="ECO:0000313" key="3">
    <source>
        <dbReference type="EMBL" id="MEY8661291.1"/>
    </source>
</evidence>
<comment type="caution">
    <text evidence="3">The sequence shown here is derived from an EMBL/GenBank/DDBJ whole genome shotgun (WGS) entry which is preliminary data.</text>
</comment>
<dbReference type="Proteomes" id="UP001565236">
    <property type="component" value="Unassembled WGS sequence"/>
</dbReference>
<dbReference type="InterPro" id="IPR026409">
    <property type="entry name" value="Firmicu_CTERM"/>
</dbReference>
<keyword evidence="2" id="KW-0732">Signal</keyword>
<sequence>MKKFLLFSTCLFTFLCFSPIVKADQKITIDGKFDDWNDVPKTDISFSYDTYNIKQMALLADDKDLDLYINMSPYRGNGYSTLQPSGYQLWIGERHYFLDFKSVDGQYFDSNNLAPGSSKEFKVYIYEENGRVNKLSATSKGYVTREKTDLSHNDIAEVKLPLRDFEVDSLVDQKITLKNYNLGDQELVVTGASTSPYLLAALGALFATSFVYYKKRSTKVRWLG</sequence>
<evidence type="ECO:0000256" key="2">
    <source>
        <dbReference type="SAM" id="SignalP"/>
    </source>
</evidence>
<dbReference type="EMBL" id="JBCLUF010000001">
    <property type="protein sequence ID" value="MEY8661291.1"/>
    <property type="molecule type" value="Genomic_DNA"/>
</dbReference>
<name>A0ABV4DPH6_9LACO</name>
<dbReference type="NCBIfam" id="TIGR04145">
    <property type="entry name" value="Firmicu_CTERM"/>
    <property type="match status" value="1"/>
</dbReference>
<protein>
    <submittedName>
        <fullName evidence="3">Firmicu-CTERM sorting domain-containing protein</fullName>
    </submittedName>
</protein>
<keyword evidence="1" id="KW-0812">Transmembrane</keyword>
<evidence type="ECO:0000256" key="1">
    <source>
        <dbReference type="SAM" id="Phobius"/>
    </source>
</evidence>
<feature type="chain" id="PRO_5046161606" evidence="2">
    <location>
        <begin position="24"/>
        <end position="224"/>
    </location>
</feature>
<keyword evidence="1" id="KW-1133">Transmembrane helix</keyword>
<evidence type="ECO:0000313" key="4">
    <source>
        <dbReference type="Proteomes" id="UP001565236"/>
    </source>
</evidence>
<proteinExistence type="predicted"/>
<keyword evidence="1" id="KW-0472">Membrane</keyword>
<organism evidence="3 4">
    <name type="scientific">Ligilactobacillus faecis</name>
    <dbReference type="NCBI Taxonomy" id="762833"/>
    <lineage>
        <taxon>Bacteria</taxon>
        <taxon>Bacillati</taxon>
        <taxon>Bacillota</taxon>
        <taxon>Bacilli</taxon>
        <taxon>Lactobacillales</taxon>
        <taxon>Lactobacillaceae</taxon>
        <taxon>Ligilactobacillus</taxon>
    </lineage>
</organism>
<keyword evidence="4" id="KW-1185">Reference proteome</keyword>